<evidence type="ECO:0000256" key="1">
    <source>
        <dbReference type="SAM" id="Phobius"/>
    </source>
</evidence>
<feature type="transmembrane region" description="Helical" evidence="1">
    <location>
        <begin position="140"/>
        <end position="159"/>
    </location>
</feature>
<comment type="caution">
    <text evidence="2">The sequence shown here is derived from an EMBL/GenBank/DDBJ whole genome shotgun (WGS) entry which is preliminary data.</text>
</comment>
<evidence type="ECO:0000313" key="2">
    <source>
        <dbReference type="EMBL" id="KAB1156299.1"/>
    </source>
</evidence>
<name>A0A7J5AH18_9FLAO</name>
<gene>
    <name evidence="2" type="ORF">F6464_08900</name>
</gene>
<sequence length="161" mass="18608">MIGVIPNPKKTITVDFPIEKVKIGVDRISKLSKTYKFTKSNEVFNQSTFEATEFLSFGVYIDINLSSVNENRTEITVEIRRKIGSFDKSHEVTNANEHIGKILEILSKGITYSEEDFIDIKETESNKIIEKKKSTKKRRIIIWGIILIIIFLMSKWGPFYN</sequence>
<dbReference type="RefSeq" id="WP_151107451.1">
    <property type="nucleotide sequence ID" value="NZ_WAEM01000003.1"/>
</dbReference>
<dbReference type="AlphaFoldDB" id="A0A7J5AH18"/>
<keyword evidence="1" id="KW-1133">Transmembrane helix</keyword>
<protein>
    <submittedName>
        <fullName evidence="2">Uncharacterized protein</fullName>
    </submittedName>
</protein>
<reference evidence="2 3" key="1">
    <citation type="submission" date="2019-09" db="EMBL/GenBank/DDBJ databases">
        <title>Flavobacterium sp. nov., isolated from glacier ice.</title>
        <authorList>
            <person name="Liu Q."/>
        </authorList>
    </citation>
    <scope>NUCLEOTIDE SEQUENCE [LARGE SCALE GENOMIC DNA]</scope>
    <source>
        <strain evidence="2 3">NBRC 112527</strain>
    </source>
</reference>
<dbReference type="OrthoDB" id="1363339at2"/>
<keyword evidence="1" id="KW-0812">Transmembrane</keyword>
<proteinExistence type="predicted"/>
<evidence type="ECO:0000313" key="3">
    <source>
        <dbReference type="Proteomes" id="UP000490922"/>
    </source>
</evidence>
<dbReference type="EMBL" id="WAEM01000003">
    <property type="protein sequence ID" value="KAB1156299.1"/>
    <property type="molecule type" value="Genomic_DNA"/>
</dbReference>
<accession>A0A7J5AH18</accession>
<dbReference type="Proteomes" id="UP000490922">
    <property type="component" value="Unassembled WGS sequence"/>
</dbReference>
<organism evidence="2 3">
    <name type="scientific">Flavobacterium luteum</name>
    <dbReference type="NCBI Taxonomy" id="2026654"/>
    <lineage>
        <taxon>Bacteria</taxon>
        <taxon>Pseudomonadati</taxon>
        <taxon>Bacteroidota</taxon>
        <taxon>Flavobacteriia</taxon>
        <taxon>Flavobacteriales</taxon>
        <taxon>Flavobacteriaceae</taxon>
        <taxon>Flavobacterium</taxon>
    </lineage>
</organism>
<keyword evidence="1" id="KW-0472">Membrane</keyword>
<keyword evidence="3" id="KW-1185">Reference proteome</keyword>